<evidence type="ECO:0000256" key="12">
    <source>
        <dbReference type="SAM" id="Phobius"/>
    </source>
</evidence>
<reference evidence="14 15" key="1">
    <citation type="submission" date="2017-06" db="EMBL/GenBank/DDBJ databases">
        <authorList>
            <person name="Kim H.J."/>
            <person name="Triplett B.A."/>
        </authorList>
    </citation>
    <scope>NUCLEOTIDE SEQUENCE [LARGE SCALE GENOMIC DNA]</scope>
    <source>
        <strain evidence="14 15">DSM 18704</strain>
    </source>
</reference>
<dbReference type="GO" id="GO:0016020">
    <property type="term" value="C:membrane"/>
    <property type="evidence" value="ECO:0007669"/>
    <property type="project" value="UniProtKB-SubCell"/>
</dbReference>
<dbReference type="Pfam" id="PF00487">
    <property type="entry name" value="FA_desaturase"/>
    <property type="match status" value="1"/>
</dbReference>
<organism evidence="14 15">
    <name type="scientific">Granulicella rosea</name>
    <dbReference type="NCBI Taxonomy" id="474952"/>
    <lineage>
        <taxon>Bacteria</taxon>
        <taxon>Pseudomonadati</taxon>
        <taxon>Acidobacteriota</taxon>
        <taxon>Terriglobia</taxon>
        <taxon>Terriglobales</taxon>
        <taxon>Acidobacteriaceae</taxon>
        <taxon>Granulicella</taxon>
    </lineage>
</organism>
<comment type="similarity">
    <text evidence="2">Belongs to the fatty acid desaturase type 2 family.</text>
</comment>
<keyword evidence="10 12" id="KW-0472">Membrane</keyword>
<evidence type="ECO:0000256" key="5">
    <source>
        <dbReference type="ARBA" id="ARBA00022832"/>
    </source>
</evidence>
<feature type="transmembrane region" description="Helical" evidence="12">
    <location>
        <begin position="77"/>
        <end position="99"/>
    </location>
</feature>
<keyword evidence="8" id="KW-0408">Iron</keyword>
<keyword evidence="3" id="KW-0444">Lipid biosynthesis</keyword>
<keyword evidence="9" id="KW-0443">Lipid metabolism</keyword>
<evidence type="ECO:0000313" key="15">
    <source>
        <dbReference type="Proteomes" id="UP000198356"/>
    </source>
</evidence>
<keyword evidence="15" id="KW-1185">Reference proteome</keyword>
<keyword evidence="11" id="KW-0275">Fatty acid biosynthesis</keyword>
<dbReference type="GO" id="GO:0006633">
    <property type="term" value="P:fatty acid biosynthetic process"/>
    <property type="evidence" value="ECO:0007669"/>
    <property type="project" value="UniProtKB-KW"/>
</dbReference>
<dbReference type="PANTHER" id="PTHR11351">
    <property type="entry name" value="ACYL-COA DESATURASE"/>
    <property type="match status" value="1"/>
</dbReference>
<keyword evidence="6 12" id="KW-1133">Transmembrane helix</keyword>
<dbReference type="EMBL" id="FZOU01000003">
    <property type="protein sequence ID" value="SNS96686.1"/>
    <property type="molecule type" value="Genomic_DNA"/>
</dbReference>
<dbReference type="InterPro" id="IPR005804">
    <property type="entry name" value="FA_desaturase_dom"/>
</dbReference>
<name>A0A239ISD0_9BACT</name>
<dbReference type="GO" id="GO:0016717">
    <property type="term" value="F:oxidoreductase activity, acting on paired donors, with oxidation of a pair of donors resulting in the reduction of molecular oxygen to two molecules of water"/>
    <property type="evidence" value="ECO:0007669"/>
    <property type="project" value="InterPro"/>
</dbReference>
<evidence type="ECO:0000256" key="2">
    <source>
        <dbReference type="ARBA" id="ARBA00008749"/>
    </source>
</evidence>
<evidence type="ECO:0000256" key="6">
    <source>
        <dbReference type="ARBA" id="ARBA00022989"/>
    </source>
</evidence>
<dbReference type="OrthoDB" id="9768289at2"/>
<evidence type="ECO:0000256" key="4">
    <source>
        <dbReference type="ARBA" id="ARBA00022692"/>
    </source>
</evidence>
<evidence type="ECO:0000256" key="8">
    <source>
        <dbReference type="ARBA" id="ARBA00023004"/>
    </source>
</evidence>
<evidence type="ECO:0000259" key="13">
    <source>
        <dbReference type="Pfam" id="PF00487"/>
    </source>
</evidence>
<evidence type="ECO:0000256" key="1">
    <source>
        <dbReference type="ARBA" id="ARBA00004141"/>
    </source>
</evidence>
<dbReference type="PRINTS" id="PR00075">
    <property type="entry name" value="FACDDSATRASE"/>
</dbReference>
<evidence type="ECO:0000256" key="7">
    <source>
        <dbReference type="ARBA" id="ARBA00023002"/>
    </source>
</evidence>
<feature type="transmembrane region" description="Helical" evidence="12">
    <location>
        <begin position="221"/>
        <end position="242"/>
    </location>
</feature>
<comment type="subcellular location">
    <subcellularLocation>
        <location evidence="1">Membrane</location>
        <topology evidence="1">Multi-pass membrane protein</topology>
    </subcellularLocation>
</comment>
<dbReference type="PANTHER" id="PTHR11351:SF31">
    <property type="entry name" value="DESATURASE 1, ISOFORM A-RELATED"/>
    <property type="match status" value="1"/>
</dbReference>
<evidence type="ECO:0000256" key="9">
    <source>
        <dbReference type="ARBA" id="ARBA00023098"/>
    </source>
</evidence>
<keyword evidence="7" id="KW-0560">Oxidoreductase</keyword>
<accession>A0A239ISD0</accession>
<dbReference type="Proteomes" id="UP000198356">
    <property type="component" value="Unassembled WGS sequence"/>
</dbReference>
<evidence type="ECO:0000313" key="14">
    <source>
        <dbReference type="EMBL" id="SNS96686.1"/>
    </source>
</evidence>
<keyword evidence="4 12" id="KW-0812">Transmembrane</keyword>
<feature type="transmembrane region" description="Helical" evidence="12">
    <location>
        <begin position="105"/>
        <end position="123"/>
    </location>
</feature>
<evidence type="ECO:0000256" key="3">
    <source>
        <dbReference type="ARBA" id="ARBA00022516"/>
    </source>
</evidence>
<evidence type="ECO:0000256" key="10">
    <source>
        <dbReference type="ARBA" id="ARBA00023136"/>
    </source>
</evidence>
<feature type="transmembrane region" description="Helical" evidence="12">
    <location>
        <begin position="248"/>
        <end position="272"/>
    </location>
</feature>
<keyword evidence="5" id="KW-0276">Fatty acid metabolism</keyword>
<protein>
    <submittedName>
        <fullName evidence="14">Delta-9 acyl-phospholipid desaturase</fullName>
    </submittedName>
</protein>
<feature type="domain" description="Fatty acid desaturase" evidence="13">
    <location>
        <begin position="100"/>
        <end position="326"/>
    </location>
</feature>
<dbReference type="InterPro" id="IPR015876">
    <property type="entry name" value="Acyl-CoA_DS"/>
</dbReference>
<sequence>MTPATLNTESEAIKAPKKSYEDTVWAPEHEGVIQDISSNHIAKAPVIPMSERATAKAVAAKVKQDLRMGREHQQGRINWITSIAMGLFHVGAIAAFFFFSWANLAVFFVMYFLAINVGIGMCYHRLLTHRGYKTPKWVEYLITACGCLALEGGPIFWVATHRVHHQNSDHEGDPHTPHDGSWWAHAGWILSGRAMHSETALLGRYAPDLTRDKGHVWLSKFHYLPLVVTGLLQIALGAAIAAPGHRVVGALGMVLWGTFLRTTIGLHATWLVNSASHLWGQRRFETRDDSRNNWWVALLTGGEGWHNNHHAHPVSARHGLAWYEFDINYYGIWVLSKIGLAEKVQIAKFDKLNPKPAGTN</sequence>
<dbReference type="AlphaFoldDB" id="A0A239ISD0"/>
<gene>
    <name evidence="14" type="ORF">SAMN05421770_103263</name>
</gene>
<dbReference type="CDD" id="cd03505">
    <property type="entry name" value="Delta9-FADS-like"/>
    <property type="match status" value="1"/>
</dbReference>
<evidence type="ECO:0000256" key="11">
    <source>
        <dbReference type="ARBA" id="ARBA00023160"/>
    </source>
</evidence>
<proteinExistence type="inferred from homology"/>